<dbReference type="AlphaFoldDB" id="A0AA38P8Y0"/>
<evidence type="ECO:0000313" key="9">
    <source>
        <dbReference type="EMBL" id="KAJ3838494.1"/>
    </source>
</evidence>
<organism evidence="9 10">
    <name type="scientific">Lentinula raphanica</name>
    <dbReference type="NCBI Taxonomy" id="153919"/>
    <lineage>
        <taxon>Eukaryota</taxon>
        <taxon>Fungi</taxon>
        <taxon>Dikarya</taxon>
        <taxon>Basidiomycota</taxon>
        <taxon>Agaricomycotina</taxon>
        <taxon>Agaricomycetes</taxon>
        <taxon>Agaricomycetidae</taxon>
        <taxon>Agaricales</taxon>
        <taxon>Marasmiineae</taxon>
        <taxon>Omphalotaceae</taxon>
        <taxon>Lentinula</taxon>
    </lineage>
</organism>
<comment type="caution">
    <text evidence="9">The sequence shown here is derived from an EMBL/GenBank/DDBJ whole genome shotgun (WGS) entry which is preliminary data.</text>
</comment>
<evidence type="ECO:0000256" key="7">
    <source>
        <dbReference type="PIRNR" id="PIRNR031032"/>
    </source>
</evidence>
<feature type="transmembrane region" description="Helical" evidence="7">
    <location>
        <begin position="108"/>
        <end position="131"/>
    </location>
</feature>
<dbReference type="PANTHER" id="PTHR31204">
    <property type="entry name" value="SIGMA INTRACELLULAR RECEPTOR 2"/>
    <property type="match status" value="1"/>
</dbReference>
<evidence type="ECO:0000256" key="4">
    <source>
        <dbReference type="ARBA" id="ARBA00022824"/>
    </source>
</evidence>
<evidence type="ECO:0000259" key="8">
    <source>
        <dbReference type="PROSITE" id="PS51751"/>
    </source>
</evidence>
<evidence type="ECO:0000256" key="1">
    <source>
        <dbReference type="ARBA" id="ARBA00004477"/>
    </source>
</evidence>
<protein>
    <recommendedName>
        <fullName evidence="7">Efficient mitochondria targeting-associated protein 19</fullName>
    </recommendedName>
</protein>
<dbReference type="PROSITE" id="PS51751">
    <property type="entry name" value="EXPERA"/>
    <property type="match status" value="1"/>
</dbReference>
<name>A0AA38P8Y0_9AGAR</name>
<comment type="subcellular location">
    <subcellularLocation>
        <location evidence="1">Endoplasmic reticulum membrane</location>
        <topology evidence="1">Multi-pass membrane protein</topology>
    </subcellularLocation>
</comment>
<dbReference type="InterPro" id="IPR051987">
    <property type="entry name" value="Sigma-2_receptor-like"/>
</dbReference>
<evidence type="ECO:0000256" key="6">
    <source>
        <dbReference type="ARBA" id="ARBA00023136"/>
    </source>
</evidence>
<reference evidence="9" key="1">
    <citation type="submission" date="2022-08" db="EMBL/GenBank/DDBJ databases">
        <authorList>
            <consortium name="DOE Joint Genome Institute"/>
            <person name="Min B."/>
            <person name="Riley R."/>
            <person name="Sierra-Patev S."/>
            <person name="Naranjo-Ortiz M."/>
            <person name="Looney B."/>
            <person name="Konkel Z."/>
            <person name="Slot J.C."/>
            <person name="Sakamoto Y."/>
            <person name="Steenwyk J.L."/>
            <person name="Rokas A."/>
            <person name="Carro J."/>
            <person name="Camarero S."/>
            <person name="Ferreira P."/>
            <person name="Molpeceres G."/>
            <person name="Ruiz-Duenas F.J."/>
            <person name="Serrano A."/>
            <person name="Henrissat B."/>
            <person name="Drula E."/>
            <person name="Hughes K.W."/>
            <person name="Mata J.L."/>
            <person name="Ishikawa N.K."/>
            <person name="Vargas-Isla R."/>
            <person name="Ushijima S."/>
            <person name="Smith C.A."/>
            <person name="Ahrendt S."/>
            <person name="Andreopoulos W."/>
            <person name="He G."/>
            <person name="Labutti K."/>
            <person name="Lipzen A."/>
            <person name="Ng V."/>
            <person name="Sandor L."/>
            <person name="Barry K."/>
            <person name="Martinez A.T."/>
            <person name="Xiao Y."/>
            <person name="Gibbons J.G."/>
            <person name="Terashima K."/>
            <person name="Hibbett D.S."/>
            <person name="Grigoriev I.V."/>
        </authorList>
    </citation>
    <scope>NUCLEOTIDE SEQUENCE</scope>
    <source>
        <strain evidence="9">TFB9207</strain>
    </source>
</reference>
<dbReference type="Pfam" id="PF05241">
    <property type="entry name" value="EBP"/>
    <property type="match status" value="1"/>
</dbReference>
<dbReference type="GO" id="GO:0005789">
    <property type="term" value="C:endoplasmic reticulum membrane"/>
    <property type="evidence" value="ECO:0007669"/>
    <property type="project" value="UniProtKB-SubCell"/>
</dbReference>
<accession>A0AA38P8Y0</accession>
<dbReference type="InterPro" id="IPR016964">
    <property type="entry name" value="Sigma2_recept"/>
</dbReference>
<dbReference type="InterPro" id="IPR033118">
    <property type="entry name" value="EXPERA"/>
</dbReference>
<gene>
    <name evidence="9" type="ORF">F5878DRAFT_537416</name>
</gene>
<dbReference type="EMBL" id="MU806180">
    <property type="protein sequence ID" value="KAJ3838494.1"/>
    <property type="molecule type" value="Genomic_DNA"/>
</dbReference>
<keyword evidence="4 7" id="KW-0256">Endoplasmic reticulum</keyword>
<evidence type="ECO:0000256" key="2">
    <source>
        <dbReference type="ARBA" id="ARBA00009096"/>
    </source>
</evidence>
<proteinExistence type="inferred from homology"/>
<evidence type="ECO:0000313" key="10">
    <source>
        <dbReference type="Proteomes" id="UP001163846"/>
    </source>
</evidence>
<keyword evidence="6 7" id="KW-0472">Membrane</keyword>
<feature type="transmembrane region" description="Helical" evidence="7">
    <location>
        <begin position="143"/>
        <end position="161"/>
    </location>
</feature>
<sequence>MAEARVPLTSRPLDLVYFCFFLNHIPASILLDFQKFYPKAYVPSAIVGFRQWWIDVSADPLVAAAARGDNLLNGELVWFGCFAWLELLFQFPVFFLGMKGLWNDSRSIYVLMLAYGASTATTVLPCIVYFFQEHPNMTSAHRLMLLSSYVPFFVVPLIMTIDMELRLYKIVASADMKRKTE</sequence>
<keyword evidence="3 7" id="KW-0812">Transmembrane</keyword>
<feature type="transmembrane region" description="Helical" evidence="7">
    <location>
        <begin position="76"/>
        <end position="96"/>
    </location>
</feature>
<evidence type="ECO:0000256" key="5">
    <source>
        <dbReference type="ARBA" id="ARBA00022989"/>
    </source>
</evidence>
<comment type="similarity">
    <text evidence="2">Belongs to the TMEM97/sigma-2 receptor family.</text>
</comment>
<dbReference type="PIRSF" id="PIRSF031032">
    <property type="entry name" value="TMP_97_prd"/>
    <property type="match status" value="1"/>
</dbReference>
<dbReference type="Proteomes" id="UP001163846">
    <property type="component" value="Unassembled WGS sequence"/>
</dbReference>
<keyword evidence="5 7" id="KW-1133">Transmembrane helix</keyword>
<dbReference type="PANTHER" id="PTHR31204:SF1">
    <property type="entry name" value="SIGMA INTRACELLULAR RECEPTOR 2"/>
    <property type="match status" value="1"/>
</dbReference>
<keyword evidence="10" id="KW-1185">Reference proteome</keyword>
<feature type="domain" description="EXPERA" evidence="8">
    <location>
        <begin position="13"/>
        <end position="160"/>
    </location>
</feature>
<evidence type="ECO:0000256" key="3">
    <source>
        <dbReference type="ARBA" id="ARBA00022692"/>
    </source>
</evidence>